<gene>
    <name evidence="2" type="ORF">GUJ93_ZPchr0003g17810</name>
</gene>
<protein>
    <submittedName>
        <fullName evidence="2">Uncharacterized protein</fullName>
    </submittedName>
</protein>
<sequence length="116" mass="12089">MHGKIAIELGFIAEICGRGGPLPSTVSPEFGASVEESKMGDGTDEKTTVDSSVGTLCEIFSDVPMVDVQALEEFASKLKLSEGHASSQGSSKASSGFHVTTQGATDSETSWDWDCA</sequence>
<evidence type="ECO:0000256" key="1">
    <source>
        <dbReference type="SAM" id="MobiDB-lite"/>
    </source>
</evidence>
<keyword evidence="3" id="KW-1185">Reference proteome</keyword>
<evidence type="ECO:0000313" key="3">
    <source>
        <dbReference type="Proteomes" id="UP000729402"/>
    </source>
</evidence>
<name>A0A8J5RRW5_ZIZPA</name>
<proteinExistence type="predicted"/>
<feature type="compositionally biased region" description="Low complexity" evidence="1">
    <location>
        <begin position="85"/>
        <end position="96"/>
    </location>
</feature>
<feature type="compositionally biased region" description="Polar residues" evidence="1">
    <location>
        <begin position="97"/>
        <end position="108"/>
    </location>
</feature>
<dbReference type="Proteomes" id="UP000729402">
    <property type="component" value="Unassembled WGS sequence"/>
</dbReference>
<evidence type="ECO:0000313" key="2">
    <source>
        <dbReference type="EMBL" id="KAG8062960.1"/>
    </source>
</evidence>
<dbReference type="AlphaFoldDB" id="A0A8J5RRW5"/>
<reference evidence="2" key="2">
    <citation type="submission" date="2021-02" db="EMBL/GenBank/DDBJ databases">
        <authorList>
            <person name="Kimball J.A."/>
            <person name="Haas M.W."/>
            <person name="Macchietto M."/>
            <person name="Kono T."/>
            <person name="Duquette J."/>
            <person name="Shao M."/>
        </authorList>
    </citation>
    <scope>NUCLEOTIDE SEQUENCE</scope>
    <source>
        <tissue evidence="2">Fresh leaf tissue</tissue>
    </source>
</reference>
<feature type="region of interest" description="Disordered" evidence="1">
    <location>
        <begin position="82"/>
        <end position="116"/>
    </location>
</feature>
<reference evidence="2" key="1">
    <citation type="journal article" date="2021" name="bioRxiv">
        <title>Whole Genome Assembly and Annotation of Northern Wild Rice, Zizania palustris L., Supports a Whole Genome Duplication in the Zizania Genus.</title>
        <authorList>
            <person name="Haas M."/>
            <person name="Kono T."/>
            <person name="Macchietto M."/>
            <person name="Millas R."/>
            <person name="McGilp L."/>
            <person name="Shao M."/>
            <person name="Duquette J."/>
            <person name="Hirsch C.N."/>
            <person name="Kimball J."/>
        </authorList>
    </citation>
    <scope>NUCLEOTIDE SEQUENCE</scope>
    <source>
        <tissue evidence="2">Fresh leaf tissue</tissue>
    </source>
</reference>
<organism evidence="2 3">
    <name type="scientific">Zizania palustris</name>
    <name type="common">Northern wild rice</name>
    <dbReference type="NCBI Taxonomy" id="103762"/>
    <lineage>
        <taxon>Eukaryota</taxon>
        <taxon>Viridiplantae</taxon>
        <taxon>Streptophyta</taxon>
        <taxon>Embryophyta</taxon>
        <taxon>Tracheophyta</taxon>
        <taxon>Spermatophyta</taxon>
        <taxon>Magnoliopsida</taxon>
        <taxon>Liliopsida</taxon>
        <taxon>Poales</taxon>
        <taxon>Poaceae</taxon>
        <taxon>BOP clade</taxon>
        <taxon>Oryzoideae</taxon>
        <taxon>Oryzeae</taxon>
        <taxon>Zizaniinae</taxon>
        <taxon>Zizania</taxon>
    </lineage>
</organism>
<dbReference type="EMBL" id="JAAALK010000286">
    <property type="protein sequence ID" value="KAG8062960.1"/>
    <property type="molecule type" value="Genomic_DNA"/>
</dbReference>
<accession>A0A8J5RRW5</accession>
<comment type="caution">
    <text evidence="2">The sequence shown here is derived from an EMBL/GenBank/DDBJ whole genome shotgun (WGS) entry which is preliminary data.</text>
</comment>